<keyword evidence="10 13" id="KW-0472">Membrane</keyword>
<feature type="transmembrane region" description="Helical" evidence="13">
    <location>
        <begin position="278"/>
        <end position="300"/>
    </location>
</feature>
<evidence type="ECO:0000256" key="5">
    <source>
        <dbReference type="ARBA" id="ARBA00022692"/>
    </source>
</evidence>
<evidence type="ECO:0000256" key="11">
    <source>
        <dbReference type="ARBA" id="ARBA00023455"/>
    </source>
</evidence>
<dbReference type="GO" id="GO:0005524">
    <property type="term" value="F:ATP binding"/>
    <property type="evidence" value="ECO:0007669"/>
    <property type="project" value="UniProtKB-KW"/>
</dbReference>
<evidence type="ECO:0000313" key="17">
    <source>
        <dbReference type="Proteomes" id="UP000271469"/>
    </source>
</evidence>
<accession>A0A3G8JKS8</accession>
<evidence type="ECO:0000256" key="10">
    <source>
        <dbReference type="ARBA" id="ARBA00023136"/>
    </source>
</evidence>
<dbReference type="EC" id="3.6.3.-" evidence="16"/>
<dbReference type="PANTHER" id="PTHR24221">
    <property type="entry name" value="ATP-BINDING CASSETTE SUB-FAMILY B"/>
    <property type="match status" value="1"/>
</dbReference>
<dbReference type="SUPFAM" id="SSF90123">
    <property type="entry name" value="ABC transporter transmembrane region"/>
    <property type="match status" value="1"/>
</dbReference>
<feature type="transmembrane region" description="Helical" evidence="13">
    <location>
        <begin position="246"/>
        <end position="272"/>
    </location>
</feature>
<dbReference type="Gene3D" id="1.20.1560.10">
    <property type="entry name" value="ABC transporter type 1, transmembrane domain"/>
    <property type="match status" value="1"/>
</dbReference>
<dbReference type="EMBL" id="CP033972">
    <property type="protein sequence ID" value="AZG45039.1"/>
    <property type="molecule type" value="Genomic_DNA"/>
</dbReference>
<name>A0A3G8JKS8_9ACTN</name>
<feature type="domain" description="ABC transmembrane type-1" evidence="15">
    <location>
        <begin position="29"/>
        <end position="307"/>
    </location>
</feature>
<keyword evidence="7 16" id="KW-0067">ATP-binding</keyword>
<dbReference type="InterPro" id="IPR036640">
    <property type="entry name" value="ABC1_TM_sf"/>
</dbReference>
<keyword evidence="5 13" id="KW-0812">Transmembrane</keyword>
<feature type="transmembrane region" description="Helical" evidence="13">
    <location>
        <begin position="63"/>
        <end position="80"/>
    </location>
</feature>
<keyword evidence="8" id="KW-1278">Translocase</keyword>
<evidence type="ECO:0000256" key="7">
    <source>
        <dbReference type="ARBA" id="ARBA00022840"/>
    </source>
</evidence>
<evidence type="ECO:0000259" key="14">
    <source>
        <dbReference type="PROSITE" id="PS50893"/>
    </source>
</evidence>
<dbReference type="InterPro" id="IPR003439">
    <property type="entry name" value="ABC_transporter-like_ATP-bd"/>
</dbReference>
<gene>
    <name evidence="16" type="primary">irtB</name>
    <name evidence="16" type="ORF">D7316_01631</name>
</gene>
<dbReference type="AlphaFoldDB" id="A0A3G8JKS8"/>
<dbReference type="GO" id="GO:0016887">
    <property type="term" value="F:ATP hydrolysis activity"/>
    <property type="evidence" value="ECO:0007669"/>
    <property type="project" value="InterPro"/>
</dbReference>
<feature type="region of interest" description="Disordered" evidence="12">
    <location>
        <begin position="579"/>
        <end position="605"/>
    </location>
</feature>
<dbReference type="SMART" id="SM00382">
    <property type="entry name" value="AAA"/>
    <property type="match status" value="1"/>
</dbReference>
<dbReference type="FunFam" id="3.40.50.300:FF:000221">
    <property type="entry name" value="Multidrug ABC transporter ATP-binding protein"/>
    <property type="match status" value="1"/>
</dbReference>
<keyword evidence="9 13" id="KW-1133">Transmembrane helix</keyword>
<evidence type="ECO:0000256" key="4">
    <source>
        <dbReference type="ARBA" id="ARBA00022519"/>
    </source>
</evidence>
<sequence>MPTDGRRSGGLIGALLPVVGADATRRLRGALTGIAVAAILEAACFALLVPLLVDLFADRFPRAWWWAGMFVVAAALALALERRALRTQRAVTTDVVATLHHRVGDHVMTLPLGWFTPAQQDALNRLLTEATTSLAVLLNAIAAINVRAIATAAALWMVIAVVDLPTAAVAAVGLVLLAIVYRLAARLLRAGNRGTVAATQEIGAQVLEFAQQQPVLRAHGRLGDANTELRAALEQMRSAASTYFRGAIIGVTAFSVGTAILLGGVLGIAWWRLGLGEITVAVAVGLVVLAALIVDAVAALGRTGSVIWASEQTLQEIGDILHTEPLAEPVNPVAITDSSVEFRNVTFRYHADTAVIDDASVRIPPGGVCAVVGPSGSGKTTLVRLAARFFDVDAGQVLVGGVDVRDLRTADLMAQISVVFQDVYLFDGTIRDNVLMGRPDADDADLVRIARLARLDEIVDRLPFGWETPVGDRGTALSGGERQRVSIARALLKDAPVVLLDEATSALDPENEAAVRDALRHLGDGRTRLIIAHRLQTVRAADQIVFLDGGTVGDVGTHDELLSRSDRYVRFWHEHRSGDDVRVPDESPADEKSIHQKVNHEREMR</sequence>
<evidence type="ECO:0000259" key="15">
    <source>
        <dbReference type="PROSITE" id="PS50929"/>
    </source>
</evidence>
<comment type="similarity">
    <text evidence="11">Belongs to the ABC transporter superfamily. Siderophore-Fe(3+) uptake transporter (SIUT) (TC 3.A.1.21) family.</text>
</comment>
<proteinExistence type="inferred from homology"/>
<keyword evidence="2" id="KW-0813">Transport</keyword>
<organism evidence="16 17">
    <name type="scientific">Gordonia insulae</name>
    <dbReference type="NCBI Taxonomy" id="2420509"/>
    <lineage>
        <taxon>Bacteria</taxon>
        <taxon>Bacillati</taxon>
        <taxon>Actinomycetota</taxon>
        <taxon>Actinomycetes</taxon>
        <taxon>Mycobacteriales</taxon>
        <taxon>Gordoniaceae</taxon>
        <taxon>Gordonia</taxon>
    </lineage>
</organism>
<evidence type="ECO:0000256" key="12">
    <source>
        <dbReference type="SAM" id="MobiDB-lite"/>
    </source>
</evidence>
<evidence type="ECO:0000256" key="6">
    <source>
        <dbReference type="ARBA" id="ARBA00022741"/>
    </source>
</evidence>
<dbReference type="KEGG" id="gom:D7316_01631"/>
<keyword evidence="16" id="KW-0378">Hydrolase</keyword>
<keyword evidence="3" id="KW-1003">Cell membrane</keyword>
<feature type="transmembrane region" description="Helical" evidence="13">
    <location>
        <begin position="34"/>
        <end position="57"/>
    </location>
</feature>
<feature type="domain" description="ABC transporter" evidence="14">
    <location>
        <begin position="340"/>
        <end position="574"/>
    </location>
</feature>
<dbReference type="SUPFAM" id="SSF52540">
    <property type="entry name" value="P-loop containing nucleoside triphosphate hydrolases"/>
    <property type="match status" value="1"/>
</dbReference>
<keyword evidence="4" id="KW-0997">Cell inner membrane</keyword>
<evidence type="ECO:0000256" key="9">
    <source>
        <dbReference type="ARBA" id="ARBA00022989"/>
    </source>
</evidence>
<dbReference type="Pfam" id="PF00005">
    <property type="entry name" value="ABC_tran"/>
    <property type="match status" value="1"/>
</dbReference>
<feature type="transmembrane region" description="Helical" evidence="13">
    <location>
        <begin position="165"/>
        <end position="184"/>
    </location>
</feature>
<evidence type="ECO:0000313" key="16">
    <source>
        <dbReference type="EMBL" id="AZG45039.1"/>
    </source>
</evidence>
<comment type="subcellular location">
    <subcellularLocation>
        <location evidence="1">Cell inner membrane</location>
        <topology evidence="1">Multi-pass membrane protein</topology>
    </subcellularLocation>
</comment>
<dbReference type="PROSITE" id="PS50893">
    <property type="entry name" value="ABC_TRANSPORTER_2"/>
    <property type="match status" value="1"/>
</dbReference>
<evidence type="ECO:0000256" key="8">
    <source>
        <dbReference type="ARBA" id="ARBA00022967"/>
    </source>
</evidence>
<dbReference type="Gene3D" id="3.40.50.300">
    <property type="entry name" value="P-loop containing nucleotide triphosphate hydrolases"/>
    <property type="match status" value="1"/>
</dbReference>
<keyword evidence="17" id="KW-1185">Reference proteome</keyword>
<evidence type="ECO:0000256" key="1">
    <source>
        <dbReference type="ARBA" id="ARBA00004429"/>
    </source>
</evidence>
<dbReference type="PANTHER" id="PTHR24221:SF654">
    <property type="entry name" value="ATP-BINDING CASSETTE SUB-FAMILY B MEMBER 6"/>
    <property type="match status" value="1"/>
</dbReference>
<dbReference type="Proteomes" id="UP000271469">
    <property type="component" value="Chromosome"/>
</dbReference>
<evidence type="ECO:0000256" key="3">
    <source>
        <dbReference type="ARBA" id="ARBA00022475"/>
    </source>
</evidence>
<evidence type="ECO:0000256" key="2">
    <source>
        <dbReference type="ARBA" id="ARBA00022448"/>
    </source>
</evidence>
<dbReference type="InterPro" id="IPR039421">
    <property type="entry name" value="Type_1_exporter"/>
</dbReference>
<dbReference type="GO" id="GO:0005886">
    <property type="term" value="C:plasma membrane"/>
    <property type="evidence" value="ECO:0007669"/>
    <property type="project" value="UniProtKB-SubCell"/>
</dbReference>
<dbReference type="GO" id="GO:0140359">
    <property type="term" value="F:ABC-type transporter activity"/>
    <property type="evidence" value="ECO:0007669"/>
    <property type="project" value="InterPro"/>
</dbReference>
<dbReference type="InterPro" id="IPR011527">
    <property type="entry name" value="ABC1_TM_dom"/>
</dbReference>
<dbReference type="InterPro" id="IPR003593">
    <property type="entry name" value="AAA+_ATPase"/>
</dbReference>
<dbReference type="PROSITE" id="PS00211">
    <property type="entry name" value="ABC_TRANSPORTER_1"/>
    <property type="match status" value="1"/>
</dbReference>
<feature type="transmembrane region" description="Helical" evidence="13">
    <location>
        <begin position="134"/>
        <end position="159"/>
    </location>
</feature>
<dbReference type="GO" id="GO:0034040">
    <property type="term" value="F:ATPase-coupled lipid transmembrane transporter activity"/>
    <property type="evidence" value="ECO:0007669"/>
    <property type="project" value="TreeGrafter"/>
</dbReference>
<evidence type="ECO:0000256" key="13">
    <source>
        <dbReference type="SAM" id="Phobius"/>
    </source>
</evidence>
<protein>
    <submittedName>
        <fullName evidence="16">Iron import ATP-binding/permease protein IrtB</fullName>
        <ecNumber evidence="16">3.6.3.-</ecNumber>
    </submittedName>
</protein>
<dbReference type="RefSeq" id="WP_164473749.1">
    <property type="nucleotide sequence ID" value="NZ_CP033972.1"/>
</dbReference>
<dbReference type="InterPro" id="IPR017871">
    <property type="entry name" value="ABC_transporter-like_CS"/>
</dbReference>
<keyword evidence="6" id="KW-0547">Nucleotide-binding</keyword>
<reference evidence="16 17" key="1">
    <citation type="submission" date="2018-11" db="EMBL/GenBank/DDBJ databases">
        <title>Gordonia insulae sp. nov., isolated from an island soil.</title>
        <authorList>
            <person name="Kim Y.S."/>
            <person name="Kim S.B."/>
        </authorList>
    </citation>
    <scope>NUCLEOTIDE SEQUENCE [LARGE SCALE GENOMIC DNA]</scope>
    <source>
        <strain evidence="16 17">MMS17-SY073</strain>
    </source>
</reference>
<dbReference type="PROSITE" id="PS50929">
    <property type="entry name" value="ABC_TM1F"/>
    <property type="match status" value="1"/>
</dbReference>
<dbReference type="InterPro" id="IPR027417">
    <property type="entry name" value="P-loop_NTPase"/>
</dbReference>